<dbReference type="EMBL" id="KI658196">
    <property type="protein sequence ID" value="ETN83450.1"/>
    <property type="molecule type" value="Genomic_DNA"/>
</dbReference>
<evidence type="ECO:0000313" key="1">
    <source>
        <dbReference type="EMBL" id="ETN83450.1"/>
    </source>
</evidence>
<sequence length="105" mass="11635">MCVSLFMFTALNGAQNHADTFIFAAISAKRTNILGVEPEFNEVHASRMVFPRNIPSRNAELPHLSYDVKTEKKTRCECGEKVAVFSGKEALATVTLNSIQFLLNS</sequence>
<dbReference type="AlphaFoldDB" id="W2TMX0"/>
<accession>W2TMX0</accession>
<reference evidence="2" key="1">
    <citation type="journal article" date="2014" name="Nat. Genet.">
        <title>Genome of the human hookworm Necator americanus.</title>
        <authorList>
            <person name="Tang Y.T."/>
            <person name="Gao X."/>
            <person name="Rosa B.A."/>
            <person name="Abubucker S."/>
            <person name="Hallsworth-Pepin K."/>
            <person name="Martin J."/>
            <person name="Tyagi R."/>
            <person name="Heizer E."/>
            <person name="Zhang X."/>
            <person name="Bhonagiri-Palsikar V."/>
            <person name="Minx P."/>
            <person name="Warren W.C."/>
            <person name="Wang Q."/>
            <person name="Zhan B."/>
            <person name="Hotez P.J."/>
            <person name="Sternberg P.W."/>
            <person name="Dougall A."/>
            <person name="Gaze S.T."/>
            <person name="Mulvenna J."/>
            <person name="Sotillo J."/>
            <person name="Ranganathan S."/>
            <person name="Rabelo E.M."/>
            <person name="Wilson R.K."/>
            <person name="Felgner P.L."/>
            <person name="Bethony J."/>
            <person name="Hawdon J.M."/>
            <person name="Gasser R.B."/>
            <person name="Loukas A."/>
            <person name="Mitreva M."/>
        </authorList>
    </citation>
    <scope>NUCLEOTIDE SEQUENCE [LARGE SCALE GENOMIC DNA]</scope>
</reference>
<organism evidence="1 2">
    <name type="scientific">Necator americanus</name>
    <name type="common">Human hookworm</name>
    <dbReference type="NCBI Taxonomy" id="51031"/>
    <lineage>
        <taxon>Eukaryota</taxon>
        <taxon>Metazoa</taxon>
        <taxon>Ecdysozoa</taxon>
        <taxon>Nematoda</taxon>
        <taxon>Chromadorea</taxon>
        <taxon>Rhabditida</taxon>
        <taxon>Rhabditina</taxon>
        <taxon>Rhabditomorpha</taxon>
        <taxon>Strongyloidea</taxon>
        <taxon>Ancylostomatidae</taxon>
        <taxon>Bunostominae</taxon>
        <taxon>Necator</taxon>
    </lineage>
</organism>
<protein>
    <submittedName>
        <fullName evidence="1">Uncharacterized protein</fullName>
    </submittedName>
</protein>
<evidence type="ECO:0000313" key="2">
    <source>
        <dbReference type="Proteomes" id="UP000053676"/>
    </source>
</evidence>
<keyword evidence="2" id="KW-1185">Reference proteome</keyword>
<proteinExistence type="predicted"/>
<dbReference type="KEGG" id="nai:NECAME_01757"/>
<name>W2TMX0_NECAM</name>
<gene>
    <name evidence="1" type="ORF">NECAME_01757</name>
</gene>
<dbReference type="Proteomes" id="UP000053676">
    <property type="component" value="Unassembled WGS sequence"/>
</dbReference>